<sequence length="92" mass="9902">MDRYPPIADHGLVGDLQTAALISSQGVVDWFAAPRFDSPSIFAALLDHERGGFFRLSPDGGTHTCKQLYYPDTAVVVTRFMAPTASARSSTG</sequence>
<evidence type="ECO:0000313" key="3">
    <source>
        <dbReference type="Proteomes" id="UP000498740"/>
    </source>
</evidence>
<gene>
    <name evidence="2" type="ORF">Smic_05680</name>
</gene>
<accession>A0A7J0CHS9</accession>
<dbReference type="EMBL" id="BLWD01000001">
    <property type="protein sequence ID" value="GFN02012.1"/>
    <property type="molecule type" value="Genomic_DNA"/>
</dbReference>
<proteinExistence type="predicted"/>
<reference evidence="2 3" key="1">
    <citation type="submission" date="2020-05" db="EMBL/GenBank/DDBJ databases">
        <title>Whole genome shotgun sequence of Streptomyces microflavus NBRC 13062.</title>
        <authorList>
            <person name="Komaki H."/>
            <person name="Tamura T."/>
        </authorList>
    </citation>
    <scope>NUCLEOTIDE SEQUENCE [LARGE SCALE GENOMIC DNA]</scope>
    <source>
        <strain evidence="2 3">NBRC 13062</strain>
    </source>
</reference>
<evidence type="ECO:0000313" key="2">
    <source>
        <dbReference type="EMBL" id="GFN02012.1"/>
    </source>
</evidence>
<organism evidence="2 3">
    <name type="scientific">Streptomyces microflavus</name>
    <name type="common">Streptomyces lipmanii</name>
    <dbReference type="NCBI Taxonomy" id="1919"/>
    <lineage>
        <taxon>Bacteria</taxon>
        <taxon>Bacillati</taxon>
        <taxon>Actinomycetota</taxon>
        <taxon>Actinomycetes</taxon>
        <taxon>Kitasatosporales</taxon>
        <taxon>Streptomycetaceae</taxon>
        <taxon>Streptomyces</taxon>
    </lineage>
</organism>
<dbReference type="AlphaFoldDB" id="A0A7J0CHS9"/>
<dbReference type="InterPro" id="IPR045582">
    <property type="entry name" value="Trehalase-like_N"/>
</dbReference>
<dbReference type="Pfam" id="PF19291">
    <property type="entry name" value="TREH_N"/>
    <property type="match status" value="1"/>
</dbReference>
<feature type="domain" description="Trehalase-like N-terminal" evidence="1">
    <location>
        <begin position="5"/>
        <end position="81"/>
    </location>
</feature>
<evidence type="ECO:0000259" key="1">
    <source>
        <dbReference type="Pfam" id="PF19291"/>
    </source>
</evidence>
<comment type="caution">
    <text evidence="2">The sequence shown here is derived from an EMBL/GenBank/DDBJ whole genome shotgun (WGS) entry which is preliminary data.</text>
</comment>
<protein>
    <recommendedName>
        <fullName evidence="1">Trehalase-like N-terminal domain-containing protein</fullName>
    </recommendedName>
</protein>
<name>A0A7J0CHS9_STRMI</name>
<dbReference type="Proteomes" id="UP000498740">
    <property type="component" value="Unassembled WGS sequence"/>
</dbReference>